<feature type="transmembrane region" description="Helical" evidence="1">
    <location>
        <begin position="41"/>
        <end position="62"/>
    </location>
</feature>
<reference evidence="4" key="1">
    <citation type="submission" date="2022-11" db="UniProtKB">
        <authorList>
            <consortium name="WormBaseParasite"/>
        </authorList>
    </citation>
    <scope>IDENTIFICATION</scope>
</reference>
<evidence type="ECO:0000256" key="2">
    <source>
        <dbReference type="SAM" id="SignalP"/>
    </source>
</evidence>
<keyword evidence="1" id="KW-0472">Membrane</keyword>
<keyword evidence="2" id="KW-0732">Signal</keyword>
<dbReference type="AlphaFoldDB" id="A0A915AFC3"/>
<proteinExistence type="predicted"/>
<evidence type="ECO:0000256" key="1">
    <source>
        <dbReference type="SAM" id="Phobius"/>
    </source>
</evidence>
<evidence type="ECO:0000313" key="4">
    <source>
        <dbReference type="WBParaSite" id="PgR006_g188_t01"/>
    </source>
</evidence>
<name>A0A915AFC3_PARUN</name>
<dbReference type="WBParaSite" id="PgR006_g188_t01">
    <property type="protein sequence ID" value="PgR006_g188_t01"/>
    <property type="gene ID" value="PgR006_g188"/>
</dbReference>
<feature type="transmembrane region" description="Helical" evidence="1">
    <location>
        <begin position="128"/>
        <end position="148"/>
    </location>
</feature>
<feature type="transmembrane region" description="Helical" evidence="1">
    <location>
        <begin position="82"/>
        <end position="108"/>
    </location>
</feature>
<accession>A0A915AFC3</accession>
<dbReference type="Proteomes" id="UP000887569">
    <property type="component" value="Unplaced"/>
</dbReference>
<evidence type="ECO:0000313" key="3">
    <source>
        <dbReference type="Proteomes" id="UP000887569"/>
    </source>
</evidence>
<feature type="signal peptide" evidence="2">
    <location>
        <begin position="1"/>
        <end position="22"/>
    </location>
</feature>
<keyword evidence="1" id="KW-1133">Transmembrane helix</keyword>
<keyword evidence="1" id="KW-0812">Transmembrane</keyword>
<organism evidence="3 4">
    <name type="scientific">Parascaris univalens</name>
    <name type="common">Nematode worm</name>
    <dbReference type="NCBI Taxonomy" id="6257"/>
    <lineage>
        <taxon>Eukaryota</taxon>
        <taxon>Metazoa</taxon>
        <taxon>Ecdysozoa</taxon>
        <taxon>Nematoda</taxon>
        <taxon>Chromadorea</taxon>
        <taxon>Rhabditida</taxon>
        <taxon>Spirurina</taxon>
        <taxon>Ascaridomorpha</taxon>
        <taxon>Ascaridoidea</taxon>
        <taxon>Ascarididae</taxon>
        <taxon>Parascaris</taxon>
    </lineage>
</organism>
<keyword evidence="3" id="KW-1185">Reference proteome</keyword>
<feature type="chain" id="PRO_5037248676" evidence="2">
    <location>
        <begin position="23"/>
        <end position="189"/>
    </location>
</feature>
<protein>
    <submittedName>
        <fullName evidence="4">G-protein coupled receptors family 1 profile domain-containing protein</fullName>
    </submittedName>
</protein>
<sequence length="189" mass="20965">ICALFLCIPFLIVDLLVDESIGDLQNIDKSNLVQQMITYKAVTTIALSIAFVTAISFALYVLKHYTGKTASKVAQRNQKKILVSFILYCIPLSTLNLASAVSCILTLTSRRSNGVNKVLLVSKMIDGWMIQYRTLIISLSTLFALPSYRRAMLRALHLKKTTIKIATIDMKSTAYPVIPNNIASGKHIQ</sequence>